<feature type="domain" description="VWFA" evidence="3">
    <location>
        <begin position="1118"/>
        <end position="1366"/>
    </location>
</feature>
<dbReference type="InterPro" id="IPR036465">
    <property type="entry name" value="vWFA_dom_sf"/>
</dbReference>
<evidence type="ECO:0000313" key="4">
    <source>
        <dbReference type="EMBL" id="MDB1999087.1"/>
    </source>
</evidence>
<protein>
    <submittedName>
        <fullName evidence="4">VWA domain-containing protein</fullName>
    </submittedName>
</protein>
<dbReference type="GeneID" id="57967202"/>
<dbReference type="PROSITE" id="PS50234">
    <property type="entry name" value="VWFA"/>
    <property type="match status" value="1"/>
</dbReference>
<dbReference type="Gene3D" id="2.60.40.1140">
    <property type="entry name" value="Collagen-binding surface protein Cna, B-type domain"/>
    <property type="match status" value="2"/>
</dbReference>
<evidence type="ECO:0000313" key="5">
    <source>
        <dbReference type="Proteomes" id="UP001300871"/>
    </source>
</evidence>
<feature type="region of interest" description="Disordered" evidence="1">
    <location>
        <begin position="1624"/>
        <end position="1648"/>
    </location>
</feature>
<dbReference type="Pfam" id="PF24547">
    <property type="entry name" value="DUF7601"/>
    <property type="match status" value="1"/>
</dbReference>
<feature type="compositionally biased region" description="Low complexity" evidence="1">
    <location>
        <begin position="354"/>
        <end position="369"/>
    </location>
</feature>
<name>A0AAW6APE8_CLOSY</name>
<evidence type="ECO:0000256" key="1">
    <source>
        <dbReference type="SAM" id="MobiDB-lite"/>
    </source>
</evidence>
<evidence type="ECO:0000259" key="3">
    <source>
        <dbReference type="PROSITE" id="PS50234"/>
    </source>
</evidence>
<proteinExistence type="predicted"/>
<feature type="region of interest" description="Disordered" evidence="1">
    <location>
        <begin position="227"/>
        <end position="503"/>
    </location>
</feature>
<dbReference type="InterPro" id="IPR002035">
    <property type="entry name" value="VWF_A"/>
</dbReference>
<dbReference type="InterPro" id="IPR055382">
    <property type="entry name" value="DUF7601"/>
</dbReference>
<reference evidence="4" key="1">
    <citation type="submission" date="2023-01" db="EMBL/GenBank/DDBJ databases">
        <title>Human gut microbiome strain richness.</title>
        <authorList>
            <person name="Chen-Liaw A."/>
        </authorList>
    </citation>
    <scope>NUCLEOTIDE SEQUENCE</scope>
    <source>
        <strain evidence="4">B1_m1001713B170214d0_201011</strain>
    </source>
</reference>
<dbReference type="EMBL" id="JAQLGM010000004">
    <property type="protein sequence ID" value="MDB1999087.1"/>
    <property type="molecule type" value="Genomic_DNA"/>
</dbReference>
<feature type="compositionally biased region" description="Polar residues" evidence="1">
    <location>
        <begin position="1498"/>
        <end position="1509"/>
    </location>
</feature>
<feature type="signal peptide" evidence="2">
    <location>
        <begin position="1"/>
        <end position="43"/>
    </location>
</feature>
<feature type="compositionally biased region" description="Low complexity" evidence="1">
    <location>
        <begin position="378"/>
        <end position="500"/>
    </location>
</feature>
<accession>A0AAW6APE8</accession>
<dbReference type="SUPFAM" id="SSF53300">
    <property type="entry name" value="vWA-like"/>
    <property type="match status" value="1"/>
</dbReference>
<feature type="compositionally biased region" description="Basic and acidic residues" evidence="1">
    <location>
        <begin position="1629"/>
        <end position="1638"/>
    </location>
</feature>
<sequence>MGIENKQVEVKSMKWMKKKFKRSLAMFLTVCMILTSFQGVAFADLDSTAEDRDILIELDGAALKAEAEAAIRSGELYNAQLGFQELELAESSDGEEKVKLVDSDAYSDIFDQSTGSIYMLKNVPYINKASASDAMHKDAELQVFVKLNGQAAEAASGSSALKASDSNLRKASASDIIVDTQNYEMKGDEKIIFLFINRSEADLTFQLDIDGKKSALILVESKSVLLSEDEKEKEELPPIIPEIPAGGEAIEGGDAAGPGGSSGGGSGSGSGSGITEDNGDNDTTIEDGNQGPEEDSGNTTGDSTPSTGDEGQTGTGEGNNSETENNGGGDSAPAEGETQTKPEDGQDGNGTGGSQNQEGQGNESQTGGQENQGGNGGSAEDNGSSDNGNTDSGNSSESGSGTTDNGSAGNVTTGDSSSDSGSTDSSSAGSGSTDSSSAGSGSTDSGSAGSGSTDSGSEGSSSSDSGLAGSGSTDSGSEGSSSSDSGSSGSGGDVQVSISSHSVDRVMAFVPQDSYDDDDEDAPKSPEEEFEMMYGDDDEEEEADEEQYNDDVEVYSSDINGVDIPSEVYPVVLVKNKKRALLRMARSSAKQADASAGMMITTYGSLNAESTVDFNDFKVNMYKYNKDTINEKIGMPTANEDSTNKFLLYETSGYNLQNSWLPTYNNMSQANYDSVVFQGIMASSYGADGKIRLSDKYSAGNLGSVSKLFPDSKGEQITGISSANYGVKIGDGVFNKVDNYYVLNSIDAKFADDSEYKGENGESSSITLNTTNNTLTGRAVSGDSRKGFFPYGNGVYTFGMKLSFDFNLPADGMATEQEPMTFSFAGDDDVWVYIREKDSAKSTSRLAMDLGGIHGLSKGTIDFSTGIVKHGDVFTGTKTNPSHGEVDWYLYTQEDLANDIRLTASQKRKLQEHCVGLEKPGNGSSGNYTLDFYYMERGGGNSNCYMDFNLPVIPSQGVKIQKKVQGELPANSEFQFRVISADDRKSLEEYQNNSSENANITIQSVKLAGVSETTVDIPVGKYFYVDEVQSQGAKAVKWEISSSGTGTYPQVSGSKTEIYEVTKESQGYLLQCTNIYGELNPQVAKRAWKDYTADDEYDVTLEVTGDSIQTTIGGGTADIVFVIDKSSSMNDWDDSLKDYRWNKLESTVDRFINKLKTTSPNSKISFIEYQSSDLGTRQGTYDDIRKVAVADTESADKNLEGNKLKYFRTLQKWTAISEVGSNPYGSKPGSGQGTHSAGGYLGAERALDRLKTYNPDEYNSNAKYIIYLADGTAGYYVNNDGTRAGSGSGGNANARRAAITQSGELKKKHPDATIYTVAFGSDSSANMNWMKPGAYNGNSDNPYNPNVTAFYSAANTKELEETFDNLAAQVGSSAVTNPKVTDILSGHVMPAGIQINGTTVAAPELYYGTSSITGTSADGVQTAADKGTKLTAVLADADTVNYINSDGKVIAVYSISEKQIDWNVADTLGKDEKRVLTYRVKVTGDYTADYPDEGDNGTGTHSGESGYNSNESAVLTFENGNDVTFPHPVVQVTPSTLTVSKEVSGIDEAAALDADYSFTVKFEDGKQYTAPEGAVWNNGAYNFTLKAGESIEFTGLPTGVKYTVEETGANHVNEDYVLTHIRAEGNGTESRDSTELRPEGLSTTGTIEKSGSTADFVNTYSEYGYITVIKELAGDETAYPDDKEFKFVITPPENSAGNYDTEIAVTAGEPSGAKLKVEPEDKDNAFTITEADTKGAWKTTAQVGTVAEKTGLSASAKAGETATFKNYYYKREIELTKKLTNSENPSPNAQYKFDVTLKTKDNTALNETDIPFRNDGQRLDGFSRLEDGTYFFSVMLKADETVKIVNIPKAVEGFVITEDLAGSTGIDVKYRPEFYSSTLNEVESVGADKVSVTYKEDESRSDAIIITNRLATAEGMLSITKNLVKGSTADSEPVKAKENITFTFKVTNTDTKESFYVSVPVEKGSPNATKVLKVPVGSYVIEEIPYLQYTAVDDTKEASVVPGTEPGADAKVEFHNYMSGEGYFTDVKVKVNTVDEGGFPTENNSIPKREALPLAVLFTGSSKAEEDDSNEN</sequence>
<feature type="compositionally biased region" description="Gly residues" evidence="1">
    <location>
        <begin position="254"/>
        <end position="272"/>
    </location>
</feature>
<dbReference type="RefSeq" id="WP_243133662.1">
    <property type="nucleotide sequence ID" value="NZ_JANKAG010000022.1"/>
</dbReference>
<keyword evidence="2" id="KW-0732">Signal</keyword>
<feature type="chain" id="PRO_5044477526" evidence="2">
    <location>
        <begin position="44"/>
        <end position="2072"/>
    </location>
</feature>
<gene>
    <name evidence="4" type="ORF">PM006_02615</name>
</gene>
<evidence type="ECO:0000256" key="2">
    <source>
        <dbReference type="SAM" id="SignalP"/>
    </source>
</evidence>
<organism evidence="4 5">
    <name type="scientific">Clostridium symbiosum</name>
    <name type="common">Bacteroides symbiosus</name>
    <dbReference type="NCBI Taxonomy" id="1512"/>
    <lineage>
        <taxon>Bacteria</taxon>
        <taxon>Bacillati</taxon>
        <taxon>Bacillota</taxon>
        <taxon>Clostridia</taxon>
        <taxon>Lachnospirales</taxon>
        <taxon>Lachnospiraceae</taxon>
        <taxon>Otoolea</taxon>
    </lineage>
</organism>
<comment type="caution">
    <text evidence="4">The sequence shown here is derived from an EMBL/GenBank/DDBJ whole genome shotgun (WGS) entry which is preliminary data.</text>
</comment>
<dbReference type="Proteomes" id="UP001300871">
    <property type="component" value="Unassembled WGS sequence"/>
</dbReference>
<feature type="region of interest" description="Disordered" evidence="1">
    <location>
        <begin position="1487"/>
        <end position="1509"/>
    </location>
</feature>
<dbReference type="Gene3D" id="3.40.50.410">
    <property type="entry name" value="von Willebrand factor, type A domain"/>
    <property type="match status" value="1"/>
</dbReference>